<feature type="domain" description="MOSC" evidence="1">
    <location>
        <begin position="123"/>
        <end position="282"/>
    </location>
</feature>
<sequence length="330" mass="34904">MATVVELITYPVKGCAGTSVDSTYLTPAGLAHDRSFMVVGVDGVFRSQRRDPRLALVRPTVSADGSRLTLAPAEPGGCHGAVRLDVTTSAPRCDVDLFGATYQGIDQGDEAAAWLTDFLGAPSRLVRVPPEHDRKTDGLTPGTSGYADSSAVHLLSRASLAHLHTRLAERGAPPLAMDRFRPNIVIDSLPEGCQGADWAVEPHAEDRIRRAAIGAAELGYTKLAVRCAVTLVDQEAGVRGGPEPLRTLAGYRRFSAGGVVFGTKFAVVRPGKLSVGDEVVVEEWGEAEGVMLHLGVGYVVTNSVFTYGANGGGPGLVCWILMCCFFSVSR</sequence>
<gene>
    <name evidence="2" type="ORF">SSGG_02759</name>
</gene>
<protein>
    <recommendedName>
        <fullName evidence="1">MOSC domain-containing protein</fullName>
    </recommendedName>
</protein>
<dbReference type="EMBL" id="DS999644">
    <property type="protein sequence ID" value="EFE75392.2"/>
    <property type="molecule type" value="Genomic_DNA"/>
</dbReference>
<dbReference type="Pfam" id="PF03476">
    <property type="entry name" value="MOSC_N"/>
    <property type="match status" value="1"/>
</dbReference>
<reference evidence="3" key="1">
    <citation type="submission" date="2008-10" db="EMBL/GenBank/DDBJ databases">
        <authorList>
            <person name="Molnar K."/>
        </authorList>
    </citation>
    <scope>NUCLEOTIDE SEQUENCE [LARGE SCALE GENOMIC DNA]</scope>
    <source>
        <strain evidence="3">NRRL 15998</strain>
    </source>
</reference>
<organism evidence="2 3">
    <name type="scientific">Streptomyces filamentosus NRRL 15998</name>
    <dbReference type="NCBI Taxonomy" id="457431"/>
    <lineage>
        <taxon>Bacteria</taxon>
        <taxon>Bacillati</taxon>
        <taxon>Actinomycetota</taxon>
        <taxon>Actinomycetes</taxon>
        <taxon>Kitasatosporales</taxon>
        <taxon>Streptomycetaceae</taxon>
        <taxon>Streptomyces</taxon>
    </lineage>
</organism>
<evidence type="ECO:0000259" key="1">
    <source>
        <dbReference type="PROSITE" id="PS51340"/>
    </source>
</evidence>
<reference evidence="3" key="2">
    <citation type="submission" date="2008-12" db="EMBL/GenBank/DDBJ databases">
        <title>Annotation of Streptomyces roseosporus strain NRRL 15998.</title>
        <authorList>
            <consortium name="The Broad Institute Genome Sequencing Platform"/>
            <consortium name="Broad Institute Microbial Sequencing Center"/>
            <person name="Fischbach M."/>
            <person name="Ward D."/>
            <person name="Young S."/>
            <person name="Kodira C.D."/>
            <person name="Zeng Q."/>
            <person name="Koehrsen M."/>
            <person name="Godfrey P."/>
            <person name="Alvarado L."/>
            <person name="Berlin A.M."/>
            <person name="Borenstein D."/>
            <person name="Chen Z."/>
            <person name="Engels R."/>
            <person name="Freedman E."/>
            <person name="Gellesch M."/>
            <person name="Goldberg J."/>
            <person name="Griggs A."/>
            <person name="Gujja S."/>
            <person name="Heiman D.I."/>
            <person name="Hepburn T.A."/>
            <person name="Howarth C."/>
            <person name="Jen D."/>
            <person name="Larson L."/>
            <person name="Lewis B."/>
            <person name="Mehta T."/>
            <person name="Park D."/>
            <person name="Pearson M."/>
            <person name="Roberts A."/>
            <person name="Saif S."/>
            <person name="Shea T.D."/>
            <person name="Shenoy N."/>
            <person name="Sisk P."/>
            <person name="Stolte C."/>
            <person name="Sykes S.N."/>
            <person name="Walk T."/>
            <person name="White J."/>
            <person name="Yandava C."/>
            <person name="Straight P."/>
            <person name="Clardy J."/>
            <person name="Hung D."/>
            <person name="Kolter R."/>
            <person name="Mekalanos J."/>
            <person name="Walker S."/>
            <person name="Walsh C.T."/>
            <person name="Wieland B.L.C."/>
            <person name="Ilzarbe M."/>
            <person name="Galagan J."/>
            <person name="Nusbaum C."/>
            <person name="Birren B."/>
        </authorList>
    </citation>
    <scope>NUCLEOTIDE SEQUENCE [LARGE SCALE GENOMIC DNA]</scope>
    <source>
        <strain evidence="3">NRRL 15998</strain>
    </source>
</reference>
<dbReference type="InterPro" id="IPR005303">
    <property type="entry name" value="MOCOS_middle"/>
</dbReference>
<dbReference type="Proteomes" id="UP000003986">
    <property type="component" value="Unassembled WGS sequence"/>
</dbReference>
<dbReference type="PROSITE" id="PS51340">
    <property type="entry name" value="MOSC"/>
    <property type="match status" value="1"/>
</dbReference>
<name>D6AM23_STRFL</name>
<dbReference type="PANTHER" id="PTHR14237:SF19">
    <property type="entry name" value="MITOCHONDRIAL AMIDOXIME REDUCING COMPONENT 1"/>
    <property type="match status" value="1"/>
</dbReference>
<evidence type="ECO:0000313" key="3">
    <source>
        <dbReference type="Proteomes" id="UP000003986"/>
    </source>
</evidence>
<dbReference type="InterPro" id="IPR011037">
    <property type="entry name" value="Pyrv_Knase-like_insert_dom_sf"/>
</dbReference>
<dbReference type="SUPFAM" id="SSF50800">
    <property type="entry name" value="PK beta-barrel domain-like"/>
    <property type="match status" value="1"/>
</dbReference>
<dbReference type="AlphaFoldDB" id="D6AM23"/>
<dbReference type="SUPFAM" id="SSF141673">
    <property type="entry name" value="MOSC N-terminal domain-like"/>
    <property type="match status" value="1"/>
</dbReference>
<dbReference type="RefSeq" id="WP_006125394.1">
    <property type="nucleotide sequence ID" value="NZ_DS999644.1"/>
</dbReference>
<dbReference type="GO" id="GO:0030151">
    <property type="term" value="F:molybdenum ion binding"/>
    <property type="evidence" value="ECO:0007669"/>
    <property type="project" value="InterPro"/>
</dbReference>
<evidence type="ECO:0000313" key="2">
    <source>
        <dbReference type="EMBL" id="EFE75392.2"/>
    </source>
</evidence>
<dbReference type="Pfam" id="PF03473">
    <property type="entry name" value="MOSC"/>
    <property type="match status" value="1"/>
</dbReference>
<accession>D6AM23</accession>
<dbReference type="PANTHER" id="PTHR14237">
    <property type="entry name" value="MOLYBDOPTERIN COFACTOR SULFURASE MOSC"/>
    <property type="match status" value="1"/>
</dbReference>
<dbReference type="InterPro" id="IPR005302">
    <property type="entry name" value="MoCF_Sase_C"/>
</dbReference>
<proteinExistence type="predicted"/>
<dbReference type="GO" id="GO:0030170">
    <property type="term" value="F:pyridoxal phosphate binding"/>
    <property type="evidence" value="ECO:0007669"/>
    <property type="project" value="InterPro"/>
</dbReference>
<dbReference type="GO" id="GO:0003824">
    <property type="term" value="F:catalytic activity"/>
    <property type="evidence" value="ECO:0007669"/>
    <property type="project" value="InterPro"/>
</dbReference>